<comment type="caution">
    <text evidence="2">The sequence shown here is derived from an EMBL/GenBank/DDBJ whole genome shotgun (WGS) entry which is preliminary data.</text>
</comment>
<dbReference type="EMBL" id="JBHLTP010000013">
    <property type="protein sequence ID" value="MFC0525335.1"/>
    <property type="molecule type" value="Genomic_DNA"/>
</dbReference>
<dbReference type="Proteomes" id="UP001589836">
    <property type="component" value="Unassembled WGS sequence"/>
</dbReference>
<accession>A0ABV6LSG7</accession>
<keyword evidence="3" id="KW-1185">Reference proteome</keyword>
<name>A0ABV6LSG7_9BACI</name>
<sequence length="322" mass="37943">MIIKNNDQPSVYLRQLEALNRRLAGHHPKKEKVAQMYRNHYSGYLGERALHYPLSFIRHKPYAILFDVRLEDFNHTYFQIDCLLLTPHFILVLEAKNLSGSFVYNADFGFLEKVKDEKESAMNDPVHQVFTQRNKLEEWLSTHKFPTLPLEARFISANPNAIFRTSNKDYATYVIRMERLPSMINSFWDEYPSPAITTRQFKKLYSTILQHHVTYFPSILAQLHIDRKDILRRVYCNKCDAFSYRRRNSLWFCPYCNTSSNTAHQSSLTDYALLFHQHISNAEARSFLDVASRDVIKRLLLKENFPTTGTRKSTRYDLTSLL</sequence>
<gene>
    <name evidence="2" type="ORF">ACFFGV_17265</name>
</gene>
<evidence type="ECO:0000259" key="1">
    <source>
        <dbReference type="PROSITE" id="PS50965"/>
    </source>
</evidence>
<organism evidence="2 3">
    <name type="scientific">Pontibacillus salicampi</name>
    <dbReference type="NCBI Taxonomy" id="1449801"/>
    <lineage>
        <taxon>Bacteria</taxon>
        <taxon>Bacillati</taxon>
        <taxon>Bacillota</taxon>
        <taxon>Bacilli</taxon>
        <taxon>Bacillales</taxon>
        <taxon>Bacillaceae</taxon>
        <taxon>Pontibacillus</taxon>
    </lineage>
</organism>
<feature type="domain" description="NERD" evidence="1">
    <location>
        <begin position="42"/>
        <end position="159"/>
    </location>
</feature>
<dbReference type="InterPro" id="IPR011528">
    <property type="entry name" value="NERD"/>
</dbReference>
<evidence type="ECO:0000313" key="2">
    <source>
        <dbReference type="EMBL" id="MFC0525335.1"/>
    </source>
</evidence>
<protein>
    <submittedName>
        <fullName evidence="2">Nuclease-related domain-containing protein</fullName>
    </submittedName>
</protein>
<dbReference type="RefSeq" id="WP_377350482.1">
    <property type="nucleotide sequence ID" value="NZ_JBHLTP010000013.1"/>
</dbReference>
<reference evidence="2 3" key="1">
    <citation type="submission" date="2024-09" db="EMBL/GenBank/DDBJ databases">
        <authorList>
            <person name="Sun Q."/>
            <person name="Mori K."/>
        </authorList>
    </citation>
    <scope>NUCLEOTIDE SEQUENCE [LARGE SCALE GENOMIC DNA]</scope>
    <source>
        <strain evidence="2 3">NCAIM B.02529</strain>
    </source>
</reference>
<proteinExistence type="predicted"/>
<dbReference type="Pfam" id="PF08378">
    <property type="entry name" value="NERD"/>
    <property type="match status" value="1"/>
</dbReference>
<dbReference type="PROSITE" id="PS50965">
    <property type="entry name" value="NERD"/>
    <property type="match status" value="1"/>
</dbReference>
<evidence type="ECO:0000313" key="3">
    <source>
        <dbReference type="Proteomes" id="UP001589836"/>
    </source>
</evidence>